<dbReference type="AlphaFoldDB" id="A0AAV4SVS0"/>
<name>A0AAV4SVS0_CAEEX</name>
<accession>A0AAV4SVS0</accession>
<keyword evidence="2" id="KW-1185">Reference proteome</keyword>
<organism evidence="1 2">
    <name type="scientific">Caerostris extrusa</name>
    <name type="common">Bark spider</name>
    <name type="synonym">Caerostris bankana</name>
    <dbReference type="NCBI Taxonomy" id="172846"/>
    <lineage>
        <taxon>Eukaryota</taxon>
        <taxon>Metazoa</taxon>
        <taxon>Ecdysozoa</taxon>
        <taxon>Arthropoda</taxon>
        <taxon>Chelicerata</taxon>
        <taxon>Arachnida</taxon>
        <taxon>Araneae</taxon>
        <taxon>Araneomorphae</taxon>
        <taxon>Entelegynae</taxon>
        <taxon>Araneoidea</taxon>
        <taxon>Araneidae</taxon>
        <taxon>Caerostris</taxon>
    </lineage>
</organism>
<proteinExistence type="predicted"/>
<protein>
    <submittedName>
        <fullName evidence="1">Uncharacterized protein</fullName>
    </submittedName>
</protein>
<sequence>MNINNKKGKDRLCGYHGNQFSVDIYLSEIPLSHQEGVGEEKKLRNRMETEQDIKFLAALMKLDKAAKRAEKHFSELGRIQTEHPQPSPSFLSFFLILLWGVTSVG</sequence>
<reference evidence="1 2" key="1">
    <citation type="submission" date="2021-06" db="EMBL/GenBank/DDBJ databases">
        <title>Caerostris extrusa draft genome.</title>
        <authorList>
            <person name="Kono N."/>
            <person name="Arakawa K."/>
        </authorList>
    </citation>
    <scope>NUCLEOTIDE SEQUENCE [LARGE SCALE GENOMIC DNA]</scope>
</reference>
<comment type="caution">
    <text evidence="1">The sequence shown here is derived from an EMBL/GenBank/DDBJ whole genome shotgun (WGS) entry which is preliminary data.</text>
</comment>
<gene>
    <name evidence="1" type="ORF">CEXT_268431</name>
</gene>
<evidence type="ECO:0000313" key="1">
    <source>
        <dbReference type="EMBL" id="GIY38190.1"/>
    </source>
</evidence>
<dbReference type="EMBL" id="BPLR01010270">
    <property type="protein sequence ID" value="GIY38190.1"/>
    <property type="molecule type" value="Genomic_DNA"/>
</dbReference>
<evidence type="ECO:0000313" key="2">
    <source>
        <dbReference type="Proteomes" id="UP001054945"/>
    </source>
</evidence>
<dbReference type="Proteomes" id="UP001054945">
    <property type="component" value="Unassembled WGS sequence"/>
</dbReference>